<evidence type="ECO:0000256" key="2">
    <source>
        <dbReference type="ARBA" id="ARBA00010988"/>
    </source>
</evidence>
<dbReference type="STRING" id="6573.A0A210QWX2"/>
<dbReference type="GO" id="GO:0005901">
    <property type="term" value="C:caveola"/>
    <property type="evidence" value="ECO:0007669"/>
    <property type="project" value="UniProtKB-SubCell"/>
</dbReference>
<sequence length="132" mass="14658">MASLKKDRDPNGINVHIQADFEDVFAEGYGIESVDCVWETSQECFRCSKNCCYNLLAVFCGLCMAFFWGFQFAFVAFEHVWCVTPAIRILVINCSAMQKCIGNLVGCILAPFCETCGLLFSNISIQHSGTKG</sequence>
<reference evidence="8 9" key="1">
    <citation type="journal article" date="2017" name="Nat. Ecol. Evol.">
        <title>Scallop genome provides insights into evolution of bilaterian karyotype and development.</title>
        <authorList>
            <person name="Wang S."/>
            <person name="Zhang J."/>
            <person name="Jiao W."/>
            <person name="Li J."/>
            <person name="Xun X."/>
            <person name="Sun Y."/>
            <person name="Guo X."/>
            <person name="Huan P."/>
            <person name="Dong B."/>
            <person name="Zhang L."/>
            <person name="Hu X."/>
            <person name="Sun X."/>
            <person name="Wang J."/>
            <person name="Zhao C."/>
            <person name="Wang Y."/>
            <person name="Wang D."/>
            <person name="Huang X."/>
            <person name="Wang R."/>
            <person name="Lv J."/>
            <person name="Li Y."/>
            <person name="Zhang Z."/>
            <person name="Liu B."/>
            <person name="Lu W."/>
            <person name="Hui Y."/>
            <person name="Liang J."/>
            <person name="Zhou Z."/>
            <person name="Hou R."/>
            <person name="Li X."/>
            <person name="Liu Y."/>
            <person name="Li H."/>
            <person name="Ning X."/>
            <person name="Lin Y."/>
            <person name="Zhao L."/>
            <person name="Xing Q."/>
            <person name="Dou J."/>
            <person name="Li Y."/>
            <person name="Mao J."/>
            <person name="Guo H."/>
            <person name="Dou H."/>
            <person name="Li T."/>
            <person name="Mu C."/>
            <person name="Jiang W."/>
            <person name="Fu Q."/>
            <person name="Fu X."/>
            <person name="Miao Y."/>
            <person name="Liu J."/>
            <person name="Yu Q."/>
            <person name="Li R."/>
            <person name="Liao H."/>
            <person name="Li X."/>
            <person name="Kong Y."/>
            <person name="Jiang Z."/>
            <person name="Chourrout D."/>
            <person name="Li R."/>
            <person name="Bao Z."/>
        </authorList>
    </citation>
    <scope>NUCLEOTIDE SEQUENCE [LARGE SCALE GENOMIC DNA]</scope>
    <source>
        <strain evidence="8 9">PY_sf001</strain>
    </source>
</reference>
<dbReference type="GO" id="GO:0070836">
    <property type="term" value="P:caveola assembly"/>
    <property type="evidence" value="ECO:0007669"/>
    <property type="project" value="InterPro"/>
</dbReference>
<dbReference type="EMBL" id="NEDP02001463">
    <property type="protein sequence ID" value="OWF53211.1"/>
    <property type="molecule type" value="Genomic_DNA"/>
</dbReference>
<keyword evidence="5 6" id="KW-0472">Membrane</keyword>
<evidence type="ECO:0000256" key="4">
    <source>
        <dbReference type="ARBA" id="ARBA00023034"/>
    </source>
</evidence>
<dbReference type="Proteomes" id="UP000242188">
    <property type="component" value="Unassembled WGS sequence"/>
</dbReference>
<dbReference type="GO" id="GO:0060090">
    <property type="term" value="F:molecular adaptor activity"/>
    <property type="evidence" value="ECO:0007669"/>
    <property type="project" value="TreeGrafter"/>
</dbReference>
<evidence type="ECO:0000256" key="6">
    <source>
        <dbReference type="RuleBase" id="RU000680"/>
    </source>
</evidence>
<evidence type="ECO:0000256" key="1">
    <source>
        <dbReference type="ARBA" id="ARBA00004202"/>
    </source>
</evidence>
<feature type="transmembrane region" description="Helical" evidence="7">
    <location>
        <begin position="55"/>
        <end position="77"/>
    </location>
</feature>
<dbReference type="OrthoDB" id="5917823at2759"/>
<name>A0A210QWX2_MIZYE</name>
<protein>
    <recommendedName>
        <fullName evidence="6">Caveolin</fullName>
    </recommendedName>
</protein>
<keyword evidence="3 6" id="KW-1003">Cell membrane</keyword>
<keyword evidence="9" id="KW-1185">Reference proteome</keyword>
<organism evidence="8 9">
    <name type="scientific">Mizuhopecten yessoensis</name>
    <name type="common">Japanese scallop</name>
    <name type="synonym">Patinopecten yessoensis</name>
    <dbReference type="NCBI Taxonomy" id="6573"/>
    <lineage>
        <taxon>Eukaryota</taxon>
        <taxon>Metazoa</taxon>
        <taxon>Spiralia</taxon>
        <taxon>Lophotrochozoa</taxon>
        <taxon>Mollusca</taxon>
        <taxon>Bivalvia</taxon>
        <taxon>Autobranchia</taxon>
        <taxon>Pteriomorphia</taxon>
        <taxon>Pectinida</taxon>
        <taxon>Pectinoidea</taxon>
        <taxon>Pectinidae</taxon>
        <taxon>Mizuhopecten</taxon>
    </lineage>
</organism>
<gene>
    <name evidence="8" type="ORF">KP79_PYT11533</name>
</gene>
<evidence type="ECO:0000256" key="7">
    <source>
        <dbReference type="SAM" id="Phobius"/>
    </source>
</evidence>
<evidence type="ECO:0000256" key="5">
    <source>
        <dbReference type="ARBA" id="ARBA00023136"/>
    </source>
</evidence>
<dbReference type="AlphaFoldDB" id="A0A210QWX2"/>
<dbReference type="GO" id="GO:0000139">
    <property type="term" value="C:Golgi membrane"/>
    <property type="evidence" value="ECO:0007669"/>
    <property type="project" value="UniProtKB-SubCell"/>
</dbReference>
<comment type="function">
    <text evidence="6">May act as a scaffolding protein within caveolar membranes. Interacts directly with G-protein alpha subunits and can functionally regulate their activity.</text>
</comment>
<comment type="caution">
    <text evidence="8">The sequence shown here is derived from an EMBL/GenBank/DDBJ whole genome shotgun (WGS) entry which is preliminary data.</text>
</comment>
<comment type="similarity">
    <text evidence="2 6">Belongs to the caveolin family.</text>
</comment>
<accession>A0A210QWX2</accession>
<keyword evidence="4 6" id="KW-0333">Golgi apparatus</keyword>
<dbReference type="PANTHER" id="PTHR10844">
    <property type="entry name" value="CAVEOLIN"/>
    <property type="match status" value="1"/>
</dbReference>
<evidence type="ECO:0000313" key="8">
    <source>
        <dbReference type="EMBL" id="OWF53211.1"/>
    </source>
</evidence>
<dbReference type="InterPro" id="IPR001612">
    <property type="entry name" value="Caveolin"/>
</dbReference>
<evidence type="ECO:0000256" key="3">
    <source>
        <dbReference type="ARBA" id="ARBA00022475"/>
    </source>
</evidence>
<keyword evidence="7" id="KW-0812">Transmembrane</keyword>
<keyword evidence="7" id="KW-1133">Transmembrane helix</keyword>
<dbReference type="Pfam" id="PF01146">
    <property type="entry name" value="Caveolin"/>
    <property type="match status" value="1"/>
</dbReference>
<comment type="subcellular location">
    <subcellularLocation>
        <location evidence="1 6">Cell membrane</location>
        <topology evidence="1 6">Peripheral membrane protein</topology>
    </subcellularLocation>
    <subcellularLocation>
        <location evidence="6">Golgi apparatus membrane</location>
        <topology evidence="6">Peripheral membrane protein</topology>
    </subcellularLocation>
    <subcellularLocation>
        <location evidence="6">Membrane</location>
        <location evidence="6">Caveola</location>
        <topology evidence="6">Peripheral membrane protein</topology>
    </subcellularLocation>
</comment>
<dbReference type="PANTHER" id="PTHR10844:SF19">
    <property type="entry name" value="CAVEOLIN-2"/>
    <property type="match status" value="1"/>
</dbReference>
<proteinExistence type="inferred from homology"/>
<evidence type="ECO:0000313" key="9">
    <source>
        <dbReference type="Proteomes" id="UP000242188"/>
    </source>
</evidence>